<feature type="coiled-coil region" evidence="6">
    <location>
        <begin position="33"/>
        <end position="151"/>
    </location>
</feature>
<dbReference type="PANTHER" id="PTHR47969:SF15">
    <property type="entry name" value="CHROMOSOME-ASSOCIATED KINESIN KIF4A-RELATED"/>
    <property type="match status" value="1"/>
</dbReference>
<comment type="subcellular location">
    <subcellularLocation>
        <location evidence="1">Cytoplasm</location>
    </subcellularLocation>
</comment>
<evidence type="ECO:0000256" key="2">
    <source>
        <dbReference type="ARBA" id="ARBA00022490"/>
    </source>
</evidence>
<keyword evidence="4" id="KW-0067">ATP-binding</keyword>
<accession>A0A6U3PNB4</accession>
<keyword evidence="2" id="KW-0963">Cytoplasm</keyword>
<dbReference type="GO" id="GO:0005524">
    <property type="term" value="F:ATP binding"/>
    <property type="evidence" value="ECO:0007669"/>
    <property type="project" value="UniProtKB-KW"/>
</dbReference>
<dbReference type="GO" id="GO:0007052">
    <property type="term" value="P:mitotic spindle organization"/>
    <property type="evidence" value="ECO:0007669"/>
    <property type="project" value="TreeGrafter"/>
</dbReference>
<reference evidence="8" key="1">
    <citation type="submission" date="2021-01" db="EMBL/GenBank/DDBJ databases">
        <authorList>
            <person name="Corre E."/>
            <person name="Pelletier E."/>
            <person name="Niang G."/>
            <person name="Scheremetjew M."/>
            <person name="Finn R."/>
            <person name="Kale V."/>
            <person name="Holt S."/>
            <person name="Cochrane G."/>
            <person name="Meng A."/>
            <person name="Brown T."/>
            <person name="Cohen L."/>
        </authorList>
    </citation>
    <scope>NUCLEOTIDE SEQUENCE</scope>
    <source>
        <strain evidence="8">Pop2</strain>
    </source>
</reference>
<name>A0A6U3PNB4_9STRA</name>
<gene>
    <name evidence="8" type="ORF">DBRI1063_LOCUS4280</name>
</gene>
<evidence type="ECO:0000256" key="6">
    <source>
        <dbReference type="SAM" id="Coils"/>
    </source>
</evidence>
<evidence type="ECO:0000256" key="4">
    <source>
        <dbReference type="ARBA" id="ARBA00022840"/>
    </source>
</evidence>
<dbReference type="GO" id="GO:0007018">
    <property type="term" value="P:microtubule-based movement"/>
    <property type="evidence" value="ECO:0007669"/>
    <property type="project" value="InterPro"/>
</dbReference>
<feature type="coiled-coil region" evidence="6">
    <location>
        <begin position="354"/>
        <end position="381"/>
    </location>
</feature>
<keyword evidence="5 6" id="KW-0175">Coiled coil</keyword>
<feature type="region of interest" description="Disordered" evidence="7">
    <location>
        <begin position="1077"/>
        <end position="1294"/>
    </location>
</feature>
<feature type="region of interest" description="Disordered" evidence="7">
    <location>
        <begin position="154"/>
        <end position="180"/>
    </location>
</feature>
<feature type="compositionally biased region" description="Polar residues" evidence="7">
    <location>
        <begin position="1168"/>
        <end position="1184"/>
    </location>
</feature>
<dbReference type="InterPro" id="IPR027640">
    <property type="entry name" value="Kinesin-like_fam"/>
</dbReference>
<dbReference type="GO" id="GO:0005875">
    <property type="term" value="C:microtubule associated complex"/>
    <property type="evidence" value="ECO:0007669"/>
    <property type="project" value="TreeGrafter"/>
</dbReference>
<protein>
    <submittedName>
        <fullName evidence="8">Uncharacterized protein</fullName>
    </submittedName>
</protein>
<dbReference type="GO" id="GO:0003777">
    <property type="term" value="F:microtubule motor activity"/>
    <property type="evidence" value="ECO:0007669"/>
    <property type="project" value="InterPro"/>
</dbReference>
<evidence type="ECO:0000313" key="8">
    <source>
        <dbReference type="EMBL" id="CAD9317871.1"/>
    </source>
</evidence>
<evidence type="ECO:0000256" key="5">
    <source>
        <dbReference type="ARBA" id="ARBA00023054"/>
    </source>
</evidence>
<keyword evidence="3" id="KW-0547">Nucleotide-binding</keyword>
<dbReference type="PANTHER" id="PTHR47969">
    <property type="entry name" value="CHROMOSOME-ASSOCIATED KINESIN KIF4A-RELATED"/>
    <property type="match status" value="1"/>
</dbReference>
<feature type="coiled-coil region" evidence="6">
    <location>
        <begin position="499"/>
        <end position="526"/>
    </location>
</feature>
<dbReference type="EMBL" id="HBGN01006669">
    <property type="protein sequence ID" value="CAD9317871.1"/>
    <property type="molecule type" value="Transcribed_RNA"/>
</dbReference>
<proteinExistence type="predicted"/>
<sequence>MSLAEQLENAKVDPSKGCSIAIKKKLEKVEFSLQRARSETRKHQQMYRKAEQEAQKCRALERKISELKAGKVALTKKQREASAKHREYTEAKTREIQALKRKERKTDKQMSKLEAECQKYKNNLERRKTYCNKLSEKLKQTESHLMKLLAMKKRNLNNRSKGASSPKRKRNVDTDGTEGFAGRNEEINSIKFLLDKMVSDRVSQSQLSAKYENRITEYGELMRSMVSEIKFLDAAKKEMKKYDGTGTARKYMEIVREHEQNVEEFELKIELIGSELEDIRKRLPHLDDGVSTPDENDDDPIMRSKSEQSALKMISKLEAPVARTLLWDVLDLFTKVELERRNLEGTMTRKDSAIKSFESEVDTLNKQILALSNNLDQHRRRSSMYKSGAPTDIIQKLESKSEYLTKELEYSNEKREQLSEKIARMKRSMEIDKNALAEAEEKLSAMDVTLKMSGTSFKAEKTLNDLQSVWKEVGIPAQDRVEAHRQIGTCLEDTCARKLNDAFDLRSKTEKNIQRLRKKLEATYEALGRPELKENLNLSKFDGMTMYQQMEALQELQQLIRPTYNSAIERRSNICDEVEALLKSMDPIDEKLSNNLQLLLQCKNSNGKRRRALHCSGDTPNVESSKKRRAKIMMDVEGIVKALEEPTQIHPEDHVNEFRSPGECDLAPDTMSRTNEEITSEEDFDLPGSLSEAFLDDCERDVKNLRVVKSQIMVLNSEKRDEAHRLAKEMNLSRKDILSLVQHSCIKKKDDFPKWWKRTMADEVCRIITVQNGIVAANGFFTKHLDFFCQSLNGLAHGRRVLSDKLKTVVEDGQRALITTVEGMIETCGESTFNDALCHVPHLSKDHIHACIDEMKILATTADAMAESEIEALSVVWDALKTSSNERDHFWSDLEESTKDIQTRADGPFDSVLQSCVNGAEEWVLSSVKDATKIHRLLIIRLLRLEKVHGEVEKQRGKQDARSKIISLDSEVHILNAKLADFEERAGNKQRLLTKKMNSACLLKEERFRKHMQTTFASKLESLCKMLQDWEKTEGMGFDASLLSEDVRMMLANSHRFGSWVEERTAFMHLKTVKPSIKRRAEEGTKTRPRSPSIVRRRSDSPKKNSPTTTRIRPKSPSSTRDRSRSPVKSRSRSKSPSSADSCKDNRKMHTQSVLPPPPPRRAAESPYRSTQTMKARRTATTPKTLRPDRRTPLTERGKTSTTYAKSQDSKARINMTKQKTPVKPRTPSTKRSTKLLKSTGVKTNRKIHSSPKPQQRNATKKVAVDATSERSTLLPFGNILATTPTSKENKAPR</sequence>
<organism evidence="8">
    <name type="scientific">Ditylum brightwellii</name>
    <dbReference type="NCBI Taxonomy" id="49249"/>
    <lineage>
        <taxon>Eukaryota</taxon>
        <taxon>Sar</taxon>
        <taxon>Stramenopiles</taxon>
        <taxon>Ochrophyta</taxon>
        <taxon>Bacillariophyta</taxon>
        <taxon>Mediophyceae</taxon>
        <taxon>Lithodesmiophycidae</taxon>
        <taxon>Lithodesmiales</taxon>
        <taxon>Lithodesmiaceae</taxon>
        <taxon>Ditylum</taxon>
    </lineage>
</organism>
<dbReference type="Pfam" id="PF25764">
    <property type="entry name" value="KIF21A_4th"/>
    <property type="match status" value="1"/>
</dbReference>
<evidence type="ECO:0000256" key="3">
    <source>
        <dbReference type="ARBA" id="ARBA00022741"/>
    </source>
</evidence>
<feature type="compositionally biased region" description="Basic and acidic residues" evidence="7">
    <location>
        <begin position="1186"/>
        <end position="1199"/>
    </location>
</feature>
<feature type="coiled-coil region" evidence="6">
    <location>
        <begin position="248"/>
        <end position="282"/>
    </location>
</feature>
<feature type="coiled-coil region" evidence="6">
    <location>
        <begin position="408"/>
        <end position="442"/>
    </location>
</feature>
<evidence type="ECO:0000256" key="1">
    <source>
        <dbReference type="ARBA" id="ARBA00004496"/>
    </source>
</evidence>
<dbReference type="GO" id="GO:0051231">
    <property type="term" value="P:spindle elongation"/>
    <property type="evidence" value="ECO:0007669"/>
    <property type="project" value="TreeGrafter"/>
</dbReference>
<dbReference type="GO" id="GO:0005737">
    <property type="term" value="C:cytoplasm"/>
    <property type="evidence" value="ECO:0007669"/>
    <property type="project" value="UniProtKB-SubCell"/>
</dbReference>
<evidence type="ECO:0000256" key="7">
    <source>
        <dbReference type="SAM" id="MobiDB-lite"/>
    </source>
</evidence>